<dbReference type="EMBL" id="WOWK01000015">
    <property type="protein sequence ID" value="KAF0328843.1"/>
    <property type="molecule type" value="Genomic_DNA"/>
</dbReference>
<sequence>MNSVIHTHSNFVACLILF</sequence>
<dbReference type="Proteomes" id="UP000434172">
    <property type="component" value="Unassembled WGS sequence"/>
</dbReference>
<comment type="caution">
    <text evidence="1">The sequence shown here is derived from an EMBL/GenBank/DDBJ whole genome shotgun (WGS) entry which is preliminary data.</text>
</comment>
<evidence type="ECO:0000313" key="2">
    <source>
        <dbReference type="Proteomes" id="UP000434172"/>
    </source>
</evidence>
<reference evidence="1 2" key="1">
    <citation type="submission" date="2019-12" db="EMBL/GenBank/DDBJ databases">
        <title>A genome sequence resource for the geographically widespread anthracnose pathogen Colletotrichum asianum.</title>
        <authorList>
            <person name="Meng Y."/>
        </authorList>
    </citation>
    <scope>NUCLEOTIDE SEQUENCE [LARGE SCALE GENOMIC DNA]</scope>
    <source>
        <strain evidence="1 2">ICMP 18580</strain>
    </source>
</reference>
<name>A0A8H3WIT4_9PEZI</name>
<organism evidence="1 2">
    <name type="scientific">Colletotrichum asianum</name>
    <dbReference type="NCBI Taxonomy" id="702518"/>
    <lineage>
        <taxon>Eukaryota</taxon>
        <taxon>Fungi</taxon>
        <taxon>Dikarya</taxon>
        <taxon>Ascomycota</taxon>
        <taxon>Pezizomycotina</taxon>
        <taxon>Sordariomycetes</taxon>
        <taxon>Hypocreomycetidae</taxon>
        <taxon>Glomerellales</taxon>
        <taxon>Glomerellaceae</taxon>
        <taxon>Colletotrichum</taxon>
        <taxon>Colletotrichum gloeosporioides species complex</taxon>
    </lineage>
</organism>
<evidence type="ECO:0000313" key="1">
    <source>
        <dbReference type="EMBL" id="KAF0328843.1"/>
    </source>
</evidence>
<gene>
    <name evidence="1" type="ORF">GQ607_003868</name>
</gene>
<dbReference type="AlphaFoldDB" id="A0A8H3WIT4"/>
<accession>A0A8H3WIT4</accession>
<proteinExistence type="predicted"/>
<protein>
    <submittedName>
        <fullName evidence="1">Uncharacterized protein</fullName>
    </submittedName>
</protein>
<keyword evidence="2" id="KW-1185">Reference proteome</keyword>